<dbReference type="EMBL" id="JAOQIO010000020">
    <property type="protein sequence ID" value="MCU6792178.1"/>
    <property type="molecule type" value="Genomic_DNA"/>
</dbReference>
<reference evidence="1 2" key="1">
    <citation type="submission" date="2022-09" db="EMBL/GenBank/DDBJ databases">
        <authorList>
            <person name="Han X.L."/>
            <person name="Wang Q."/>
            <person name="Lu T."/>
        </authorList>
    </citation>
    <scope>NUCLEOTIDE SEQUENCE [LARGE SCALE GENOMIC DNA]</scope>
    <source>
        <strain evidence="1 2">WQ 127069</strain>
    </source>
</reference>
<comment type="caution">
    <text evidence="1">The sequence shown here is derived from an EMBL/GenBank/DDBJ whole genome shotgun (WGS) entry which is preliminary data.</text>
</comment>
<evidence type="ECO:0008006" key="3">
    <source>
        <dbReference type="Google" id="ProtNLM"/>
    </source>
</evidence>
<evidence type="ECO:0000313" key="1">
    <source>
        <dbReference type="EMBL" id="MCU6792178.1"/>
    </source>
</evidence>
<keyword evidence="2" id="KW-1185">Reference proteome</keyword>
<gene>
    <name evidence="1" type="ORF">OB236_08570</name>
</gene>
<dbReference type="Proteomes" id="UP001652445">
    <property type="component" value="Unassembled WGS sequence"/>
</dbReference>
<sequence length="113" mass="13156">MLTLKDCHGIKRQVTVTKRCLDLYQSAVNQTKYVVNNGYSPSRQLSINLRDSEYLIKVSLQDFIANQSMITEMDSVVLRTIYMRLRRLAEFFKTPELIHLTSIKPQLKEIAYA</sequence>
<organism evidence="1 2">
    <name type="scientific">Paenibacillus baimaensis</name>
    <dbReference type="NCBI Taxonomy" id="2982185"/>
    <lineage>
        <taxon>Bacteria</taxon>
        <taxon>Bacillati</taxon>
        <taxon>Bacillota</taxon>
        <taxon>Bacilli</taxon>
        <taxon>Bacillales</taxon>
        <taxon>Paenibacillaceae</taxon>
        <taxon>Paenibacillus</taxon>
    </lineage>
</organism>
<protein>
    <recommendedName>
        <fullName evidence="3">Transposase</fullName>
    </recommendedName>
</protein>
<name>A0ABT2UC25_9BACL</name>
<evidence type="ECO:0000313" key="2">
    <source>
        <dbReference type="Proteomes" id="UP001652445"/>
    </source>
</evidence>
<accession>A0ABT2UC25</accession>
<proteinExistence type="predicted"/>